<keyword evidence="2" id="KW-1185">Reference proteome</keyword>
<dbReference type="AlphaFoldDB" id="A0A7W5E4Z8"/>
<evidence type="ECO:0000313" key="2">
    <source>
        <dbReference type="Proteomes" id="UP000536179"/>
    </source>
</evidence>
<dbReference type="EMBL" id="JACHXU010000028">
    <property type="protein sequence ID" value="MBB3209854.1"/>
    <property type="molecule type" value="Genomic_DNA"/>
</dbReference>
<comment type="caution">
    <text evidence="1">The sequence shown here is derived from an EMBL/GenBank/DDBJ whole genome shotgun (WGS) entry which is preliminary data.</text>
</comment>
<protein>
    <submittedName>
        <fullName evidence="1">Uncharacterized protein</fullName>
    </submittedName>
</protein>
<organism evidence="1 2">
    <name type="scientific">Aporhodopirellula rubra</name>
    <dbReference type="NCBI Taxonomy" id="980271"/>
    <lineage>
        <taxon>Bacteria</taxon>
        <taxon>Pseudomonadati</taxon>
        <taxon>Planctomycetota</taxon>
        <taxon>Planctomycetia</taxon>
        <taxon>Pirellulales</taxon>
        <taxon>Pirellulaceae</taxon>
        <taxon>Aporhodopirellula</taxon>
    </lineage>
</organism>
<gene>
    <name evidence="1" type="ORF">FHS27_005699</name>
</gene>
<name>A0A7W5E4Z8_9BACT</name>
<proteinExistence type="predicted"/>
<reference evidence="1 2" key="1">
    <citation type="submission" date="2020-08" db="EMBL/GenBank/DDBJ databases">
        <title>Genomic Encyclopedia of Type Strains, Phase III (KMG-III): the genomes of soil and plant-associated and newly described type strains.</title>
        <authorList>
            <person name="Whitman W."/>
        </authorList>
    </citation>
    <scope>NUCLEOTIDE SEQUENCE [LARGE SCALE GENOMIC DNA]</scope>
    <source>
        <strain evidence="1 2">CECT 8075</strain>
    </source>
</reference>
<evidence type="ECO:0000313" key="1">
    <source>
        <dbReference type="EMBL" id="MBB3209854.1"/>
    </source>
</evidence>
<sequence length="64" mass="7340">MLTRGVNRWYTMWIPETRRFWNHVTCLCRSMLSRAVDGGPFAQPCLLCLAMLGHALTERTALVS</sequence>
<accession>A0A7W5E4Z8</accession>
<dbReference type="Proteomes" id="UP000536179">
    <property type="component" value="Unassembled WGS sequence"/>
</dbReference>